<accession>A0A383BLS1</accession>
<dbReference type="Pfam" id="PF00932">
    <property type="entry name" value="LTD"/>
    <property type="match status" value="1"/>
</dbReference>
<dbReference type="PROSITE" id="PS51841">
    <property type="entry name" value="LTD"/>
    <property type="match status" value="1"/>
</dbReference>
<gene>
    <name evidence="2" type="ORF">METZ01_LOCUS473716</name>
</gene>
<feature type="domain" description="LTD" evidence="1">
    <location>
        <begin position="15"/>
        <end position="118"/>
    </location>
</feature>
<feature type="non-terminal residue" evidence="2">
    <location>
        <position position="118"/>
    </location>
</feature>
<dbReference type="Gene3D" id="2.60.40.1260">
    <property type="entry name" value="Lamin Tail domain"/>
    <property type="match status" value="1"/>
</dbReference>
<dbReference type="InterPro" id="IPR036415">
    <property type="entry name" value="Lamin_tail_dom_sf"/>
</dbReference>
<reference evidence="2" key="1">
    <citation type="submission" date="2018-05" db="EMBL/GenBank/DDBJ databases">
        <authorList>
            <person name="Lanie J.A."/>
            <person name="Ng W.-L."/>
            <person name="Kazmierczak K.M."/>
            <person name="Andrzejewski T.M."/>
            <person name="Davidsen T.M."/>
            <person name="Wayne K.J."/>
            <person name="Tettelin H."/>
            <person name="Glass J.I."/>
            <person name="Rusch D."/>
            <person name="Podicherti R."/>
            <person name="Tsui H.-C.T."/>
            <person name="Winkler M.E."/>
        </authorList>
    </citation>
    <scope>NUCLEOTIDE SEQUENCE</scope>
</reference>
<name>A0A383BLS1_9ZZZZ</name>
<evidence type="ECO:0000259" key="1">
    <source>
        <dbReference type="PROSITE" id="PS51841"/>
    </source>
</evidence>
<organism evidence="2">
    <name type="scientific">marine metagenome</name>
    <dbReference type="NCBI Taxonomy" id="408172"/>
    <lineage>
        <taxon>unclassified sequences</taxon>
        <taxon>metagenomes</taxon>
        <taxon>ecological metagenomes</taxon>
    </lineage>
</organism>
<protein>
    <recommendedName>
        <fullName evidence="1">LTD domain-containing protein</fullName>
    </recommendedName>
</protein>
<evidence type="ECO:0000313" key="2">
    <source>
        <dbReference type="EMBL" id="SVE20862.1"/>
    </source>
</evidence>
<sequence length="118" mass="13802">MINKIYLFTLVIFSSVTSQTIQINEIVSSNQNTFYDEDGDTPDWIELYNTSANSVSLYNWGLSDDVNNLFKWRFPNIAIEPEQYLLVMASNKDRTDIIAQWETIINWGDQWNYFIGSQ</sequence>
<dbReference type="SUPFAM" id="SSF74853">
    <property type="entry name" value="Lamin A/C globular tail domain"/>
    <property type="match status" value="1"/>
</dbReference>
<dbReference type="EMBL" id="UINC01201497">
    <property type="protein sequence ID" value="SVE20862.1"/>
    <property type="molecule type" value="Genomic_DNA"/>
</dbReference>
<proteinExistence type="predicted"/>
<dbReference type="AlphaFoldDB" id="A0A383BLS1"/>
<dbReference type="InterPro" id="IPR001322">
    <property type="entry name" value="Lamin_tail_dom"/>
</dbReference>